<dbReference type="AlphaFoldDB" id="A0A1M5I483"/>
<dbReference type="PANTHER" id="PTHR39556">
    <property type="entry name" value="PROTEIN, PUTATIVE-RELATED"/>
    <property type="match status" value="1"/>
</dbReference>
<reference evidence="3" key="1">
    <citation type="submission" date="2016-11" db="EMBL/GenBank/DDBJ databases">
        <authorList>
            <person name="Varghese N."/>
            <person name="Submissions S."/>
        </authorList>
    </citation>
    <scope>NUCLEOTIDE SEQUENCE [LARGE SCALE GENOMIC DNA]</scope>
    <source>
        <strain evidence="3">DSM 9756</strain>
    </source>
</reference>
<feature type="transmembrane region" description="Helical" evidence="1">
    <location>
        <begin position="101"/>
        <end position="123"/>
    </location>
</feature>
<evidence type="ECO:0000313" key="3">
    <source>
        <dbReference type="Proteomes" id="UP000184076"/>
    </source>
</evidence>
<dbReference type="STRING" id="1121391.SAMN02745206_03505"/>
<feature type="transmembrane region" description="Helical" evidence="1">
    <location>
        <begin position="324"/>
        <end position="354"/>
    </location>
</feature>
<proteinExistence type="predicted"/>
<feature type="transmembrane region" description="Helical" evidence="1">
    <location>
        <begin position="29"/>
        <end position="47"/>
    </location>
</feature>
<keyword evidence="1" id="KW-0472">Membrane</keyword>
<evidence type="ECO:0008006" key="4">
    <source>
        <dbReference type="Google" id="ProtNLM"/>
    </source>
</evidence>
<dbReference type="Pfam" id="PF04165">
    <property type="entry name" value="DUF401"/>
    <property type="match status" value="1"/>
</dbReference>
<dbReference type="RefSeq" id="WP_073041817.1">
    <property type="nucleotide sequence ID" value="NZ_FQVB01000051.1"/>
</dbReference>
<dbReference type="PANTHER" id="PTHR39556:SF1">
    <property type="entry name" value="PROTEIN, PUTATIVE-RELATED"/>
    <property type="match status" value="1"/>
</dbReference>
<dbReference type="InterPro" id="IPR007294">
    <property type="entry name" value="DUF401"/>
</dbReference>
<keyword evidence="1" id="KW-1133">Transmembrane helix</keyword>
<protein>
    <recommendedName>
        <fullName evidence="4">DUF401 family protein</fullName>
    </recommendedName>
</protein>
<feature type="transmembrane region" description="Helical" evidence="1">
    <location>
        <begin position="287"/>
        <end position="304"/>
    </location>
</feature>
<feature type="transmembrane region" description="Helical" evidence="1">
    <location>
        <begin position="366"/>
        <end position="388"/>
    </location>
</feature>
<feature type="transmembrane region" description="Helical" evidence="1">
    <location>
        <begin position="6"/>
        <end position="22"/>
    </location>
</feature>
<feature type="transmembrane region" description="Helical" evidence="1">
    <location>
        <begin position="408"/>
        <end position="426"/>
    </location>
</feature>
<keyword evidence="1" id="KW-0812">Transmembrane</keyword>
<evidence type="ECO:0000256" key="1">
    <source>
        <dbReference type="SAM" id="Phobius"/>
    </source>
</evidence>
<feature type="transmembrane region" description="Helical" evidence="1">
    <location>
        <begin position="172"/>
        <end position="194"/>
    </location>
</feature>
<organism evidence="2 3">
    <name type="scientific">Desulfacinum infernum DSM 9756</name>
    <dbReference type="NCBI Taxonomy" id="1121391"/>
    <lineage>
        <taxon>Bacteria</taxon>
        <taxon>Pseudomonadati</taxon>
        <taxon>Thermodesulfobacteriota</taxon>
        <taxon>Syntrophobacteria</taxon>
        <taxon>Syntrophobacterales</taxon>
        <taxon>Syntrophobacteraceae</taxon>
        <taxon>Desulfacinum</taxon>
    </lineage>
</organism>
<dbReference type="EMBL" id="FQVB01000051">
    <property type="protein sequence ID" value="SHG22899.1"/>
    <property type="molecule type" value="Genomic_DNA"/>
</dbReference>
<dbReference type="Proteomes" id="UP000184076">
    <property type="component" value="Unassembled WGS sequence"/>
</dbReference>
<keyword evidence="3" id="KW-1185">Reference proteome</keyword>
<name>A0A1M5I483_9BACT</name>
<evidence type="ECO:0000313" key="2">
    <source>
        <dbReference type="EMBL" id="SHG22899.1"/>
    </source>
</evidence>
<gene>
    <name evidence="2" type="ORF">SAMN02745206_03505</name>
</gene>
<feature type="transmembrane region" description="Helical" evidence="1">
    <location>
        <begin position="223"/>
        <end position="244"/>
    </location>
</feature>
<accession>A0A1M5I483</accession>
<feature type="transmembrane region" description="Helical" evidence="1">
    <location>
        <begin position="62"/>
        <end position="80"/>
    </location>
</feature>
<sequence length="430" mass="47317">MLTVPAIVRVLFVFVLILAAIRKKVSLGNAFFFGALVLGLVFGMPLLDIGRSVLGSLTEAKTVSLAVIVSLILVLSHSLEEAGQMERLLASFRGLVRTPRINLVVFPALIGLLPMPGGAIFSAPMVKALGEKLRLSGDQLSYINYWFRHIWEYWWPLYPGVLLTTTLAGLDLWVFVLCLFPMTLVALAGGYWSLNIPTQDPGPAGAVSRTARRPPLGPFLKELAPIAAVIFGGLGLGSILSVVLPKSVTVSKEMGLIVALAFSIQWVWHRNRLSRERRLAILGRKQLLQMFYMVASILIFKGILEDSRAVQAMSNELLMWRIPLVPITIILPFLVGTVVGITIAFVGSTFPILISLVHGFGEAQWMLGYMMLALAAGFVGVLLSPLHLCLLLSNEYFQTTLGRVFRYLLRPCALLLFCSLGYFWVLHSLL</sequence>